<dbReference type="Proteomes" id="UP000198510">
    <property type="component" value="Unassembled WGS sequence"/>
</dbReference>
<keyword evidence="9" id="KW-1185">Reference proteome</keyword>
<dbReference type="GO" id="GO:0009279">
    <property type="term" value="C:cell outer membrane"/>
    <property type="evidence" value="ECO:0007669"/>
    <property type="project" value="UniProtKB-SubCell"/>
</dbReference>
<dbReference type="EMBL" id="FNFO01000003">
    <property type="protein sequence ID" value="SDK63343.1"/>
    <property type="molecule type" value="Genomic_DNA"/>
</dbReference>
<dbReference type="InterPro" id="IPR012944">
    <property type="entry name" value="SusD_RagB_dom"/>
</dbReference>
<evidence type="ECO:0000256" key="5">
    <source>
        <dbReference type="ARBA" id="ARBA00023237"/>
    </source>
</evidence>
<dbReference type="AlphaFoldDB" id="A0A1G9DHH4"/>
<organism evidence="8 9">
    <name type="scientific">Catalinimonas alkaloidigena</name>
    <dbReference type="NCBI Taxonomy" id="1075417"/>
    <lineage>
        <taxon>Bacteria</taxon>
        <taxon>Pseudomonadati</taxon>
        <taxon>Bacteroidota</taxon>
        <taxon>Cytophagia</taxon>
        <taxon>Cytophagales</taxon>
        <taxon>Catalimonadaceae</taxon>
        <taxon>Catalinimonas</taxon>
    </lineage>
</organism>
<dbReference type="STRING" id="1075417.SAMN05421823_103135"/>
<dbReference type="InterPro" id="IPR011990">
    <property type="entry name" value="TPR-like_helical_dom_sf"/>
</dbReference>
<evidence type="ECO:0000256" key="3">
    <source>
        <dbReference type="ARBA" id="ARBA00022729"/>
    </source>
</evidence>
<name>A0A1G9DHH4_9BACT</name>
<dbReference type="Pfam" id="PF07980">
    <property type="entry name" value="SusD_RagB"/>
    <property type="match status" value="1"/>
</dbReference>
<reference evidence="8 9" key="1">
    <citation type="submission" date="2016-10" db="EMBL/GenBank/DDBJ databases">
        <authorList>
            <person name="de Groot N.N."/>
        </authorList>
    </citation>
    <scope>NUCLEOTIDE SEQUENCE [LARGE SCALE GENOMIC DNA]</scope>
    <source>
        <strain evidence="8 9">DSM 25186</strain>
    </source>
</reference>
<comment type="similarity">
    <text evidence="2">Belongs to the SusD family.</text>
</comment>
<dbReference type="OrthoDB" id="9792139at2"/>
<keyword evidence="3" id="KW-0732">Signal</keyword>
<feature type="domain" description="SusD-like N-terminal" evidence="7">
    <location>
        <begin position="91"/>
        <end position="212"/>
    </location>
</feature>
<evidence type="ECO:0000256" key="4">
    <source>
        <dbReference type="ARBA" id="ARBA00023136"/>
    </source>
</evidence>
<dbReference type="RefSeq" id="WP_089681067.1">
    <property type="nucleotide sequence ID" value="NZ_FNFO01000003.1"/>
</dbReference>
<dbReference type="PROSITE" id="PS51257">
    <property type="entry name" value="PROKAR_LIPOPROTEIN"/>
    <property type="match status" value="1"/>
</dbReference>
<evidence type="ECO:0000259" key="7">
    <source>
        <dbReference type="Pfam" id="PF14322"/>
    </source>
</evidence>
<evidence type="ECO:0000259" key="6">
    <source>
        <dbReference type="Pfam" id="PF07980"/>
    </source>
</evidence>
<dbReference type="Pfam" id="PF14322">
    <property type="entry name" value="SusD-like_3"/>
    <property type="match status" value="1"/>
</dbReference>
<evidence type="ECO:0000313" key="8">
    <source>
        <dbReference type="EMBL" id="SDK63343.1"/>
    </source>
</evidence>
<evidence type="ECO:0000256" key="2">
    <source>
        <dbReference type="ARBA" id="ARBA00006275"/>
    </source>
</evidence>
<evidence type="ECO:0000256" key="1">
    <source>
        <dbReference type="ARBA" id="ARBA00004442"/>
    </source>
</evidence>
<dbReference type="Gene3D" id="1.25.40.390">
    <property type="match status" value="1"/>
</dbReference>
<proteinExistence type="inferred from homology"/>
<comment type="subcellular location">
    <subcellularLocation>
        <location evidence="1">Cell outer membrane</location>
    </subcellularLocation>
</comment>
<keyword evidence="5" id="KW-0998">Cell outer membrane</keyword>
<feature type="domain" description="RagB/SusD" evidence="6">
    <location>
        <begin position="302"/>
        <end position="555"/>
    </location>
</feature>
<dbReference type="InterPro" id="IPR033985">
    <property type="entry name" value="SusD-like_N"/>
</dbReference>
<keyword evidence="4" id="KW-0472">Membrane</keyword>
<dbReference type="SUPFAM" id="SSF48452">
    <property type="entry name" value="TPR-like"/>
    <property type="match status" value="1"/>
</dbReference>
<gene>
    <name evidence="8" type="ORF">SAMN05421823_103135</name>
</gene>
<accession>A0A1G9DHH4</accession>
<protein>
    <submittedName>
        <fullName evidence="8">Starch-binding associating with outer membrane</fullName>
    </submittedName>
</protein>
<evidence type="ECO:0000313" key="9">
    <source>
        <dbReference type="Proteomes" id="UP000198510"/>
    </source>
</evidence>
<sequence length="555" mass="62880">MKKSFLYAALAGAFLSLGSCQDYIQEENLGNVLIDEYYQTQDGYLSLINSAYSTLRDVYGNEPWVFCAGTDMYVEGRSDQPPGISEYLTLTASNGEVTTFYTNVYQAIQTCNIAIHTNGQTAATDNLPVLLGEMKFLRAYYYFLLVQQFGGVPLVTDVYAYAENGTSFTRNSAEEVYTFILNEMNEAMNLVPESQAFGKVNKRVIRHYLAKVHLTRGYETFAAADDFTKAAQYADEAIAGQALTLSFRDLFFPGNEVNEEVLFSVQYDIASIQDPLDDGNMQNYYFGPYLGGEGQQNGYPYRSYMLVPTMYTFDLFTENDSRFDNSFMVYFYDRYYDYYDRNESLGDLNIRYYYVPKWELDDTTAWRAADLEHRANTELRPYSAAWEASNSTVLDAATPIVSKFDDPTARFSGSGSSTRDIYLARLAETYLIAAEAYFKTGNLGTAAERINEVRRRAAKPGTESEMMITAADVDIDFILDERGRELLGEYHRWNDLKRTGTLVERTELYNRDIRAIVNSGLDPFRGTNGALKILRPIPQNAIDLNDADVSQNPGY</sequence>